<dbReference type="AlphaFoldDB" id="A0AA45WP26"/>
<feature type="transmembrane region" description="Helical" evidence="1">
    <location>
        <begin position="28"/>
        <end position="46"/>
    </location>
</feature>
<dbReference type="EMBL" id="FXTX01000020">
    <property type="protein sequence ID" value="SMP20269.1"/>
    <property type="molecule type" value="Genomic_DNA"/>
</dbReference>
<sequence length="52" mass="6181">MDKNMIMNILYFIVILIAVYTAFKIVGFVMRIISIGIIIVISYFIWKYFLNN</sequence>
<name>A0AA45WP26_9AQUI</name>
<feature type="transmembrane region" description="Helical" evidence="1">
    <location>
        <begin position="6"/>
        <end position="23"/>
    </location>
</feature>
<reference evidence="2" key="1">
    <citation type="submission" date="2017-05" db="EMBL/GenBank/DDBJ databases">
        <authorList>
            <person name="Varghese N."/>
            <person name="Submissions S."/>
        </authorList>
    </citation>
    <scope>NUCLEOTIDE SEQUENCE</scope>
    <source>
        <strain evidence="2">DSM 18763</strain>
    </source>
</reference>
<accession>A0AA45WP26</accession>
<keyword evidence="1" id="KW-0812">Transmembrane</keyword>
<proteinExistence type="predicted"/>
<keyword evidence="1" id="KW-1133">Transmembrane helix</keyword>
<evidence type="ECO:0000313" key="2">
    <source>
        <dbReference type="EMBL" id="SMP20269.1"/>
    </source>
</evidence>
<evidence type="ECO:0000313" key="3">
    <source>
        <dbReference type="Proteomes" id="UP001157947"/>
    </source>
</evidence>
<comment type="caution">
    <text evidence="2">The sequence shown here is derived from an EMBL/GenBank/DDBJ whole genome shotgun (WGS) entry which is preliminary data.</text>
</comment>
<gene>
    <name evidence="2" type="ORF">SAMN06264868_12022</name>
</gene>
<organism evidence="2 3">
    <name type="scientific">Venenivibrio stagnispumantis</name>
    <dbReference type="NCBI Taxonomy" id="407998"/>
    <lineage>
        <taxon>Bacteria</taxon>
        <taxon>Pseudomonadati</taxon>
        <taxon>Aquificota</taxon>
        <taxon>Aquificia</taxon>
        <taxon>Aquificales</taxon>
        <taxon>Hydrogenothermaceae</taxon>
        <taxon>Venenivibrio</taxon>
    </lineage>
</organism>
<dbReference type="Proteomes" id="UP001157947">
    <property type="component" value="Unassembled WGS sequence"/>
</dbReference>
<evidence type="ECO:0000256" key="1">
    <source>
        <dbReference type="SAM" id="Phobius"/>
    </source>
</evidence>
<keyword evidence="1" id="KW-0472">Membrane</keyword>
<keyword evidence="3" id="KW-1185">Reference proteome</keyword>
<protein>
    <submittedName>
        <fullName evidence="2">Uncharacterized protein</fullName>
    </submittedName>
</protein>